<dbReference type="PANTHER" id="PTHR13266:SF1">
    <property type="entry name" value="PROTEASOME INHIBITOR PI31 SUBUNIT"/>
    <property type="match status" value="1"/>
</dbReference>
<evidence type="ECO:0008006" key="4">
    <source>
        <dbReference type="Google" id="ProtNLM"/>
    </source>
</evidence>
<reference evidence="3" key="1">
    <citation type="submission" date="2016-01" db="EMBL/GenBank/DDBJ databases">
        <title>Reference transcriptome for the parasite Schistocephalus solidus: insights into the molecular evolution of parasitism.</title>
        <authorList>
            <person name="Hebert F.O."/>
            <person name="Grambauer S."/>
            <person name="Barber I."/>
            <person name="Landry C.R."/>
            <person name="Aubin-Horth N."/>
        </authorList>
    </citation>
    <scope>NUCLEOTIDE SEQUENCE</scope>
</reference>
<evidence type="ECO:0000256" key="2">
    <source>
        <dbReference type="SAM" id="MobiDB-lite"/>
    </source>
</evidence>
<gene>
    <name evidence="3" type="ORF">TR106991</name>
</gene>
<dbReference type="AlphaFoldDB" id="A0A0V0J7Y3"/>
<dbReference type="InterPro" id="IPR045128">
    <property type="entry name" value="PI31-like"/>
</dbReference>
<dbReference type="GO" id="GO:0070628">
    <property type="term" value="F:proteasome binding"/>
    <property type="evidence" value="ECO:0007669"/>
    <property type="project" value="InterPro"/>
</dbReference>
<comment type="similarity">
    <text evidence="1">Belongs to the proteasome inhibitor PI31 family.</text>
</comment>
<evidence type="ECO:0000256" key="1">
    <source>
        <dbReference type="ARBA" id="ARBA00006405"/>
    </source>
</evidence>
<dbReference type="Gene3D" id="3.40.1000.30">
    <property type="match status" value="1"/>
</dbReference>
<evidence type="ECO:0000313" key="3">
    <source>
        <dbReference type="EMBL" id="JAP61747.1"/>
    </source>
</evidence>
<dbReference type="GO" id="GO:0043161">
    <property type="term" value="P:proteasome-mediated ubiquitin-dependent protein catabolic process"/>
    <property type="evidence" value="ECO:0007669"/>
    <property type="project" value="InterPro"/>
</dbReference>
<accession>A0A0V0J7Y3</accession>
<sequence>MTSEASSQPRLKMGAVELSILDYVLNFHAPEINRNRAALMALLCHAGLLSRGAKLVAAEDSATPLSSETILPQDWSAQDLIRLSYKLVRPLPGLSGTASTRENRLQISIVESETHVYVSLTDSTTNKFGHAEFSGPEHVRLDSVASSTSTAEVKSNRSVVDLSAVFPQLDTTLYEMEEKLWNVVLPAPSAPSSRVAAEADRTVRVSPLRNDRPVEPFGYGQRNVPVPTGPAFPEYGRSDLDPFGGMGTGSDLRPGGIGGMLLDPNRNMPGMPLHRFVDPQLPLGSVPPGARFDPIGPPMVPGRGLPRGGRFAPDPDHAMPPGFEDMYM</sequence>
<dbReference type="EMBL" id="GEEE01001478">
    <property type="protein sequence ID" value="JAP61747.1"/>
    <property type="molecule type" value="Transcribed_RNA"/>
</dbReference>
<dbReference type="GO" id="GO:0004866">
    <property type="term" value="F:endopeptidase inhibitor activity"/>
    <property type="evidence" value="ECO:0007669"/>
    <property type="project" value="InterPro"/>
</dbReference>
<proteinExistence type="inferred from homology"/>
<dbReference type="PANTHER" id="PTHR13266">
    <property type="entry name" value="PROTEASOME INHIBITOR"/>
    <property type="match status" value="1"/>
</dbReference>
<organism evidence="3">
    <name type="scientific">Schistocephalus solidus</name>
    <name type="common">Tapeworm</name>
    <dbReference type="NCBI Taxonomy" id="70667"/>
    <lineage>
        <taxon>Eukaryota</taxon>
        <taxon>Metazoa</taxon>
        <taxon>Spiralia</taxon>
        <taxon>Lophotrochozoa</taxon>
        <taxon>Platyhelminthes</taxon>
        <taxon>Cestoda</taxon>
        <taxon>Eucestoda</taxon>
        <taxon>Diphyllobothriidea</taxon>
        <taxon>Diphyllobothriidae</taxon>
        <taxon>Schistocephalus</taxon>
    </lineage>
</organism>
<name>A0A0V0J7Y3_SCHSO</name>
<feature type="region of interest" description="Disordered" evidence="2">
    <location>
        <begin position="309"/>
        <end position="328"/>
    </location>
</feature>
<protein>
    <recommendedName>
        <fullName evidence="4">Proteasome inhibitor PI31 subunit</fullName>
    </recommendedName>
</protein>